<name>A0A7J6HKB7_CANSA</name>
<proteinExistence type="predicted"/>
<dbReference type="EMBL" id="JAATIQ010000041">
    <property type="protein sequence ID" value="KAF4395128.1"/>
    <property type="molecule type" value="Genomic_DNA"/>
</dbReference>
<dbReference type="AlphaFoldDB" id="A0A7J6HKB7"/>
<dbReference type="Pfam" id="PF21729">
    <property type="entry name" value="IRX15_IRX15L_GXM"/>
    <property type="match status" value="1"/>
</dbReference>
<organism evidence="7 9">
    <name type="scientific">Cannabis sativa</name>
    <name type="common">Hemp</name>
    <name type="synonym">Marijuana</name>
    <dbReference type="NCBI Taxonomy" id="3483"/>
    <lineage>
        <taxon>Eukaryota</taxon>
        <taxon>Viridiplantae</taxon>
        <taxon>Streptophyta</taxon>
        <taxon>Embryophyta</taxon>
        <taxon>Tracheophyta</taxon>
        <taxon>Spermatophyta</taxon>
        <taxon>Magnoliopsida</taxon>
        <taxon>eudicotyledons</taxon>
        <taxon>Gunneridae</taxon>
        <taxon>Pentapetalae</taxon>
        <taxon>rosids</taxon>
        <taxon>fabids</taxon>
        <taxon>Rosales</taxon>
        <taxon>Cannabaceae</taxon>
        <taxon>Cannabis</taxon>
    </lineage>
</organism>
<dbReference type="Proteomes" id="UP000525078">
    <property type="component" value="Unassembled WGS sequence"/>
</dbReference>
<dbReference type="Proteomes" id="UP000583929">
    <property type="component" value="Unassembled WGS sequence"/>
</dbReference>
<dbReference type="InterPro" id="IPR006514">
    <property type="entry name" value="IRX15/GXM/AGM"/>
</dbReference>
<evidence type="ECO:0000313" key="7">
    <source>
        <dbReference type="EMBL" id="KAF4395128.1"/>
    </source>
</evidence>
<feature type="transmembrane region" description="Helical" evidence="5">
    <location>
        <begin position="51"/>
        <end position="72"/>
    </location>
</feature>
<keyword evidence="3 5" id="KW-1133">Transmembrane helix</keyword>
<dbReference type="EMBL" id="JAATIP010000191">
    <property type="protein sequence ID" value="KAF4361606.1"/>
    <property type="molecule type" value="Genomic_DNA"/>
</dbReference>
<dbReference type="PANTHER" id="PTHR31444">
    <property type="entry name" value="OS11G0490100 PROTEIN"/>
    <property type="match status" value="1"/>
</dbReference>
<dbReference type="GO" id="GO:0045492">
    <property type="term" value="P:xylan biosynthetic process"/>
    <property type="evidence" value="ECO:0007669"/>
    <property type="project" value="InterPro"/>
</dbReference>
<keyword evidence="2 5" id="KW-0812">Transmembrane</keyword>
<dbReference type="NCBIfam" id="TIGR01627">
    <property type="entry name" value="A_thal_3515"/>
    <property type="match status" value="1"/>
</dbReference>
<gene>
    <name evidence="6" type="ORF">F8388_007622</name>
    <name evidence="7" type="ORF">G4B88_017998</name>
</gene>
<evidence type="ECO:0000256" key="2">
    <source>
        <dbReference type="ARBA" id="ARBA00022692"/>
    </source>
</evidence>
<evidence type="ECO:0000256" key="1">
    <source>
        <dbReference type="ARBA" id="ARBA00004194"/>
    </source>
</evidence>
<sequence>MPPEVPYCRSLVTPVLVRTLSPVSPEAKQELPFTHKHWQRTKKMNFTKKKVIPSLVLILATVSILRLIRITVTSYSSSSSSPPPPAFTPLQKEACASPSPSCTQLPLHESMSSTNRIGTLANMTWLTEKEFQLLSNLVTRRAPCNLLIFGLEQQYTFLASINAGGTTIFLEDDLDKLRTIKIKTKLNTTKIYKVEYQVPAKDAYKLLKHARKSQACTASSGQLQMSKCRLALRNLPQEVYDLKWDVVVVDGPSGNAPEAPGRMAAIYSAAVLARNGNETNVVVHDVDRTIEKWFSWEFLCDENLVSSKGKLWNFRIRGQLNSTRFCSSEPVMLV</sequence>
<keyword evidence="4 5" id="KW-0472">Membrane</keyword>
<evidence type="ECO:0000256" key="5">
    <source>
        <dbReference type="SAM" id="Phobius"/>
    </source>
</evidence>
<evidence type="ECO:0008006" key="10">
    <source>
        <dbReference type="Google" id="ProtNLM"/>
    </source>
</evidence>
<evidence type="ECO:0000313" key="8">
    <source>
        <dbReference type="Proteomes" id="UP000525078"/>
    </source>
</evidence>
<keyword evidence="9" id="KW-1185">Reference proteome</keyword>
<dbReference type="GO" id="GO:0000139">
    <property type="term" value="C:Golgi membrane"/>
    <property type="evidence" value="ECO:0007669"/>
    <property type="project" value="UniProtKB-SubCell"/>
</dbReference>
<evidence type="ECO:0000313" key="6">
    <source>
        <dbReference type="EMBL" id="KAF4361606.1"/>
    </source>
</evidence>
<evidence type="ECO:0000256" key="3">
    <source>
        <dbReference type="ARBA" id="ARBA00022989"/>
    </source>
</evidence>
<protein>
    <recommendedName>
        <fullName evidence="10">Polysaccharide biosynthesis domain-containing protein</fullName>
    </recommendedName>
</protein>
<reference evidence="8 9" key="1">
    <citation type="journal article" date="2020" name="bioRxiv">
        <title>Sequence and annotation of 42 cannabis genomes reveals extensive copy number variation in cannabinoid synthesis and pathogen resistance genes.</title>
        <authorList>
            <person name="Mckernan K.J."/>
            <person name="Helbert Y."/>
            <person name="Kane L.T."/>
            <person name="Ebling H."/>
            <person name="Zhang L."/>
            <person name="Liu B."/>
            <person name="Eaton Z."/>
            <person name="Mclaughlin S."/>
            <person name="Kingan S."/>
            <person name="Baybayan P."/>
            <person name="Concepcion G."/>
            <person name="Jordan M."/>
            <person name="Riva A."/>
            <person name="Barbazuk W."/>
            <person name="Harkins T."/>
        </authorList>
    </citation>
    <scope>NUCLEOTIDE SEQUENCE [LARGE SCALE GENOMIC DNA]</scope>
    <source>
        <strain evidence="8 9">cv. Jamaican Lion 4</strain>
        <strain evidence="7">Father</strain>
        <strain evidence="6">Mother</strain>
        <tissue evidence="7">Leaf</tissue>
    </source>
</reference>
<evidence type="ECO:0000256" key="4">
    <source>
        <dbReference type="ARBA" id="ARBA00023136"/>
    </source>
</evidence>
<comment type="subcellular location">
    <subcellularLocation>
        <location evidence="1">Golgi apparatus membrane</location>
        <topology evidence="1">Single-pass membrane protein</topology>
    </subcellularLocation>
</comment>
<evidence type="ECO:0000313" key="9">
    <source>
        <dbReference type="Proteomes" id="UP000583929"/>
    </source>
</evidence>
<accession>A0A7J6HKB7</accession>
<comment type="caution">
    <text evidence="7">The sequence shown here is derived from an EMBL/GenBank/DDBJ whole genome shotgun (WGS) entry which is preliminary data.</text>
</comment>